<dbReference type="VEuPathDB" id="FungiDB:AB675_9429"/>
<dbReference type="AlphaFoldDB" id="A0A0N1NVA9"/>
<keyword evidence="2" id="KW-0812">Transmembrane</keyword>
<dbReference type="GO" id="GO:0016020">
    <property type="term" value="C:membrane"/>
    <property type="evidence" value="ECO:0007669"/>
    <property type="project" value="TreeGrafter"/>
</dbReference>
<comment type="caution">
    <text evidence="3">The sequence shown here is derived from an EMBL/GenBank/DDBJ whole genome shotgun (WGS) entry which is preliminary data.</text>
</comment>
<evidence type="ECO:0000313" key="4">
    <source>
        <dbReference type="Proteomes" id="UP000038010"/>
    </source>
</evidence>
<dbReference type="InterPro" id="IPR038872">
    <property type="entry name" value="Put_GTT3"/>
</dbReference>
<name>A0A0N1NVA9_9EURO</name>
<organism evidence="3 4">
    <name type="scientific">Cyphellophora attinorum</name>
    <dbReference type="NCBI Taxonomy" id="1664694"/>
    <lineage>
        <taxon>Eukaryota</taxon>
        <taxon>Fungi</taxon>
        <taxon>Dikarya</taxon>
        <taxon>Ascomycota</taxon>
        <taxon>Pezizomycotina</taxon>
        <taxon>Eurotiomycetes</taxon>
        <taxon>Chaetothyriomycetidae</taxon>
        <taxon>Chaetothyriales</taxon>
        <taxon>Cyphellophoraceae</taxon>
        <taxon>Cyphellophora</taxon>
    </lineage>
</organism>
<dbReference type="GeneID" id="28741840"/>
<sequence>MSTVTFPRGISKGDLQALYEEVGAVGDYASKKVTELKEDVQTAVVANKNALVSRANNSENLTYILDRLSPPTKTPKRQSAPEKLRESVTSGDEEPAVKKGRRKTVAPAEEPSSSALDMIKTPAKDLVNAIAPNRRSSILASPGNLETSPSAVVDYLDRNTRKLSTYVADGIEKTHLSEYSDLARSYLSSPLAVNGLAATYEFASLFLALVEWRKAFGLPIPYFGKVMPVTSPDLFALITPDYWAPITLWLLTTVIAPTLVGYFFNYPLRTSTSHSYATRRATAAQEAAPQVDLVVFNIAKALISYLVFAASGPLGVGPYSKTTIQTVNTALPFGYSSLLTTSLIAATISLYEAVLKK</sequence>
<feature type="transmembrane region" description="Helical" evidence="2">
    <location>
        <begin position="242"/>
        <end position="266"/>
    </location>
</feature>
<protein>
    <submittedName>
        <fullName evidence="3">Uncharacterized protein</fullName>
    </submittedName>
</protein>
<evidence type="ECO:0000313" key="3">
    <source>
        <dbReference type="EMBL" id="KPI34712.1"/>
    </source>
</evidence>
<dbReference type="RefSeq" id="XP_017994675.1">
    <property type="nucleotide sequence ID" value="XM_018149960.1"/>
</dbReference>
<evidence type="ECO:0000256" key="2">
    <source>
        <dbReference type="SAM" id="Phobius"/>
    </source>
</evidence>
<proteinExistence type="predicted"/>
<dbReference type="OrthoDB" id="4034134at2759"/>
<dbReference type="PANTHER" id="PTHR41807:SF1">
    <property type="entry name" value="GLUTATHIONE TRANSFERASE 3"/>
    <property type="match status" value="1"/>
</dbReference>
<dbReference type="EMBL" id="LFJN01000052">
    <property type="protein sequence ID" value="KPI34712.1"/>
    <property type="molecule type" value="Genomic_DNA"/>
</dbReference>
<dbReference type="STRING" id="1664694.A0A0N1NVA9"/>
<gene>
    <name evidence="3" type="ORF">AB675_9429</name>
</gene>
<accession>A0A0N1NVA9</accession>
<keyword evidence="4" id="KW-1185">Reference proteome</keyword>
<evidence type="ECO:0000256" key="1">
    <source>
        <dbReference type="SAM" id="MobiDB-lite"/>
    </source>
</evidence>
<reference evidence="3 4" key="1">
    <citation type="submission" date="2015-06" db="EMBL/GenBank/DDBJ databases">
        <title>Draft genome of the ant-associated black yeast Phialophora attae CBS 131958.</title>
        <authorList>
            <person name="Moreno L.F."/>
            <person name="Stielow B.J."/>
            <person name="de Hoog S."/>
            <person name="Vicente V.A."/>
            <person name="Weiss V.A."/>
            <person name="de Vries M."/>
            <person name="Cruz L.M."/>
            <person name="Souza E.M."/>
        </authorList>
    </citation>
    <scope>NUCLEOTIDE SEQUENCE [LARGE SCALE GENOMIC DNA]</scope>
    <source>
        <strain evidence="3 4">CBS 131958</strain>
    </source>
</reference>
<feature type="transmembrane region" description="Helical" evidence="2">
    <location>
        <begin position="330"/>
        <end position="351"/>
    </location>
</feature>
<keyword evidence="2" id="KW-1133">Transmembrane helix</keyword>
<feature type="region of interest" description="Disordered" evidence="1">
    <location>
        <begin position="66"/>
        <end position="114"/>
    </location>
</feature>
<feature type="transmembrane region" description="Helical" evidence="2">
    <location>
        <begin position="287"/>
        <end position="310"/>
    </location>
</feature>
<dbReference type="PANTHER" id="PTHR41807">
    <property type="entry name" value="GLUTATHIONE TRANSFERASE 3"/>
    <property type="match status" value="1"/>
</dbReference>
<keyword evidence="2" id="KW-0472">Membrane</keyword>
<dbReference type="Proteomes" id="UP000038010">
    <property type="component" value="Unassembled WGS sequence"/>
</dbReference>